<accession>A0A1I4I6E2</accession>
<keyword evidence="1" id="KW-0732">Signal</keyword>
<dbReference type="InterPro" id="IPR019734">
    <property type="entry name" value="TPR_rpt"/>
</dbReference>
<protein>
    <recommendedName>
        <fullName evidence="4">Tfp pilus assembly protein PilF</fullName>
    </recommendedName>
</protein>
<dbReference type="InterPro" id="IPR011990">
    <property type="entry name" value="TPR-like_helical_dom_sf"/>
</dbReference>
<dbReference type="RefSeq" id="WP_093383163.1">
    <property type="nucleotide sequence ID" value="NZ_FOTW01000004.1"/>
</dbReference>
<proteinExistence type="predicted"/>
<sequence length="404" mass="43338">MAHSTIHALATLLALAALAPAPASQAAPYIPANGSQVVELLPRRADATQRELRELRDSLSAHPANLALATDLAQRYIALGRASSDPRYLGYAQAALAPWWRLAAPPPEVRLLRATLLQSAHHFDAALADLDQVVAARPKLAQAWLTRATVQTVRGDYVGATASCARVSALANELVAVTCLANVGAVTGRAQHSEQLLDLTLQRSAGAPPEVAVWSLTLLAEMAARRGAADVAETRFRRALALAPRDGYLLGAYADFLLDQQRPAEVLALLREHTRVDALLLRRALALALALTSQQTPNMAAALAADVSELAARFDAAMRRGDNFHQREQARFELSLRRNASAALALARQNWQVQKEPADIRIYLDAALHAHNAGAARPVLDWIAAHGSEDVAIARLARQLKGGV</sequence>
<dbReference type="Proteomes" id="UP000199470">
    <property type="component" value="Unassembled WGS sequence"/>
</dbReference>
<evidence type="ECO:0000313" key="2">
    <source>
        <dbReference type="EMBL" id="SFL49844.1"/>
    </source>
</evidence>
<name>A0A1I4I6E2_9BURK</name>
<feature type="chain" id="PRO_5011647480" description="Tfp pilus assembly protein PilF" evidence="1">
    <location>
        <begin position="27"/>
        <end position="404"/>
    </location>
</feature>
<keyword evidence="3" id="KW-1185">Reference proteome</keyword>
<dbReference type="EMBL" id="FOTW01000004">
    <property type="protein sequence ID" value="SFL49844.1"/>
    <property type="molecule type" value="Genomic_DNA"/>
</dbReference>
<dbReference type="Gene3D" id="1.25.40.10">
    <property type="entry name" value="Tetratricopeptide repeat domain"/>
    <property type="match status" value="1"/>
</dbReference>
<feature type="signal peptide" evidence="1">
    <location>
        <begin position="1"/>
        <end position="26"/>
    </location>
</feature>
<evidence type="ECO:0000313" key="3">
    <source>
        <dbReference type="Proteomes" id="UP000199470"/>
    </source>
</evidence>
<gene>
    <name evidence="2" type="ORF">SAMN02982985_00502</name>
</gene>
<dbReference type="SUPFAM" id="SSF48452">
    <property type="entry name" value="TPR-like"/>
    <property type="match status" value="1"/>
</dbReference>
<dbReference type="AlphaFoldDB" id="A0A1I4I6E2"/>
<organism evidence="2 3">
    <name type="scientific">Rugamonas rubra</name>
    <dbReference type="NCBI Taxonomy" id="758825"/>
    <lineage>
        <taxon>Bacteria</taxon>
        <taxon>Pseudomonadati</taxon>
        <taxon>Pseudomonadota</taxon>
        <taxon>Betaproteobacteria</taxon>
        <taxon>Burkholderiales</taxon>
        <taxon>Oxalobacteraceae</taxon>
        <taxon>Telluria group</taxon>
        <taxon>Rugamonas</taxon>
    </lineage>
</organism>
<dbReference type="STRING" id="758825.SAMN02982985_00502"/>
<evidence type="ECO:0008006" key="4">
    <source>
        <dbReference type="Google" id="ProtNLM"/>
    </source>
</evidence>
<dbReference type="SMART" id="SM00028">
    <property type="entry name" value="TPR"/>
    <property type="match status" value="3"/>
</dbReference>
<dbReference type="OrthoDB" id="9777400at2"/>
<reference evidence="2 3" key="1">
    <citation type="submission" date="2016-10" db="EMBL/GenBank/DDBJ databases">
        <authorList>
            <person name="de Groot N.N."/>
        </authorList>
    </citation>
    <scope>NUCLEOTIDE SEQUENCE [LARGE SCALE GENOMIC DNA]</scope>
    <source>
        <strain evidence="2 3">ATCC 43154</strain>
    </source>
</reference>
<evidence type="ECO:0000256" key="1">
    <source>
        <dbReference type="SAM" id="SignalP"/>
    </source>
</evidence>